<name>A0A844Z1A5_9SPHN</name>
<dbReference type="Gene3D" id="2.40.128.110">
    <property type="entry name" value="Lipid/polyisoprenoid-binding, YceI-like"/>
    <property type="match status" value="1"/>
</dbReference>
<dbReference type="PANTHER" id="PTHR34406">
    <property type="entry name" value="PROTEIN YCEI"/>
    <property type="match status" value="1"/>
</dbReference>
<protein>
    <recommendedName>
        <fullName evidence="2">Lipid/polyisoprenoid-binding YceI-like domain-containing protein</fullName>
    </recommendedName>
</protein>
<dbReference type="PANTHER" id="PTHR34406:SF1">
    <property type="entry name" value="PROTEIN YCEI"/>
    <property type="match status" value="1"/>
</dbReference>
<dbReference type="EMBL" id="WTYV01000002">
    <property type="protein sequence ID" value="MXO71683.1"/>
    <property type="molecule type" value="Genomic_DNA"/>
</dbReference>
<organism evidence="3 4">
    <name type="scientific">Alteraurantiacibacter buctensis</name>
    <dbReference type="NCBI Taxonomy" id="1503981"/>
    <lineage>
        <taxon>Bacteria</taxon>
        <taxon>Pseudomonadati</taxon>
        <taxon>Pseudomonadota</taxon>
        <taxon>Alphaproteobacteria</taxon>
        <taxon>Sphingomonadales</taxon>
        <taxon>Erythrobacteraceae</taxon>
        <taxon>Alteraurantiacibacter</taxon>
    </lineage>
</organism>
<reference evidence="3 4" key="1">
    <citation type="submission" date="2019-12" db="EMBL/GenBank/DDBJ databases">
        <title>Genomic-based taxomic classification of the family Erythrobacteraceae.</title>
        <authorList>
            <person name="Xu L."/>
        </authorList>
    </citation>
    <scope>NUCLEOTIDE SEQUENCE [LARGE SCALE GENOMIC DNA]</scope>
    <source>
        <strain evidence="3 4">M0322</strain>
    </source>
</reference>
<dbReference type="InterPro" id="IPR036761">
    <property type="entry name" value="TTHA0802/YceI-like_sf"/>
</dbReference>
<gene>
    <name evidence="3" type="ORF">GRI99_08525</name>
</gene>
<keyword evidence="4" id="KW-1185">Reference proteome</keyword>
<dbReference type="AlphaFoldDB" id="A0A844Z1A5"/>
<comment type="caution">
    <text evidence="3">The sequence shown here is derived from an EMBL/GenBank/DDBJ whole genome shotgun (WGS) entry which is preliminary data.</text>
</comment>
<evidence type="ECO:0000313" key="3">
    <source>
        <dbReference type="EMBL" id="MXO71683.1"/>
    </source>
</evidence>
<proteinExistence type="predicted"/>
<feature type="chain" id="PRO_5032683975" description="Lipid/polyisoprenoid-binding YceI-like domain-containing protein" evidence="1">
    <location>
        <begin position="24"/>
        <end position="214"/>
    </location>
</feature>
<dbReference type="OrthoDB" id="9811006at2"/>
<feature type="signal peptide" evidence="1">
    <location>
        <begin position="1"/>
        <end position="23"/>
    </location>
</feature>
<dbReference type="Proteomes" id="UP000466966">
    <property type="component" value="Unassembled WGS sequence"/>
</dbReference>
<dbReference type="SMART" id="SM00867">
    <property type="entry name" value="YceI"/>
    <property type="match status" value="1"/>
</dbReference>
<keyword evidence="1" id="KW-0732">Signal</keyword>
<feature type="domain" description="Lipid/polyisoprenoid-binding YceI-like" evidence="2">
    <location>
        <begin position="41"/>
        <end position="212"/>
    </location>
</feature>
<dbReference type="InterPro" id="IPR007372">
    <property type="entry name" value="Lipid/polyisoprenoid-bd_YceI"/>
</dbReference>
<sequence length="214" mass="21986">MRKTLFALAAAAGVATLSVGALQAQNAPAAPAAPPAPTSGTYSTDAAHSLVGWSVSHLGFNDYFGIFGDVAGTLNLDVENISNSSVDVTIPVASVTVPSAGLKDHLLRAGRDGGAPDFFGPDPAPARFVSTAVHSTGPRTAHIMGNLTLNGVTKPVTIQAELSGNGTNGMSRKETVGFHGTTTIKRSEWNMGWGVPFGIGDDVDLNITVAFEKQ</sequence>
<evidence type="ECO:0000259" key="2">
    <source>
        <dbReference type="SMART" id="SM00867"/>
    </source>
</evidence>
<dbReference type="RefSeq" id="WP_160771574.1">
    <property type="nucleotide sequence ID" value="NZ_WTYV01000002.1"/>
</dbReference>
<accession>A0A844Z1A5</accession>
<dbReference type="Pfam" id="PF04264">
    <property type="entry name" value="YceI"/>
    <property type="match status" value="1"/>
</dbReference>
<dbReference type="SUPFAM" id="SSF101874">
    <property type="entry name" value="YceI-like"/>
    <property type="match status" value="1"/>
</dbReference>
<evidence type="ECO:0000256" key="1">
    <source>
        <dbReference type="SAM" id="SignalP"/>
    </source>
</evidence>
<evidence type="ECO:0000313" key="4">
    <source>
        <dbReference type="Proteomes" id="UP000466966"/>
    </source>
</evidence>